<evidence type="ECO:0000256" key="4">
    <source>
        <dbReference type="ARBA" id="ARBA00022980"/>
    </source>
</evidence>
<dbReference type="EMBL" id="UYSG01000630">
    <property type="protein sequence ID" value="VDL19985.1"/>
    <property type="molecule type" value="Genomic_DNA"/>
</dbReference>
<evidence type="ECO:0000313" key="9">
    <source>
        <dbReference type="EMBL" id="VDL19985.1"/>
    </source>
</evidence>
<dbReference type="PANTHER" id="PTHR21035">
    <property type="entry name" value="28S RIBOSOMAL PROTEIN S26, MITOCHONDRIAL"/>
    <property type="match status" value="1"/>
</dbReference>
<evidence type="ECO:0000256" key="2">
    <source>
        <dbReference type="ARBA" id="ARBA00009672"/>
    </source>
</evidence>
<dbReference type="Proteomes" id="UP000274504">
    <property type="component" value="Unassembled WGS sequence"/>
</dbReference>
<dbReference type="AlphaFoldDB" id="A0A0R3SD08"/>
<comment type="subcellular location">
    <subcellularLocation>
        <location evidence="1">Mitochondrion</location>
    </subcellularLocation>
</comment>
<dbReference type="OrthoDB" id="5988811at2759"/>
<evidence type="ECO:0000256" key="8">
    <source>
        <dbReference type="ARBA" id="ARBA00035344"/>
    </source>
</evidence>
<evidence type="ECO:0000313" key="12">
    <source>
        <dbReference type="Proteomes" id="UP000321570"/>
    </source>
</evidence>
<reference evidence="10 12" key="3">
    <citation type="submission" date="2019-07" db="EMBL/GenBank/DDBJ databases">
        <authorList>
            <person name="Jastrzebski P J."/>
            <person name="Paukszto L."/>
            <person name="Jastrzebski P J."/>
        </authorList>
    </citation>
    <scope>NUCLEOTIDE SEQUENCE [LARGE SCALE GENOMIC DNA]</scope>
    <source>
        <strain evidence="10 12">WMS-il1</strain>
    </source>
</reference>
<evidence type="ECO:0000256" key="6">
    <source>
        <dbReference type="ARBA" id="ARBA00023274"/>
    </source>
</evidence>
<dbReference type="InterPro" id="IPR026140">
    <property type="entry name" value="Ribosomal_mS26"/>
</dbReference>
<dbReference type="Pfam" id="PF14943">
    <property type="entry name" value="MRP-S26"/>
    <property type="match status" value="1"/>
</dbReference>
<name>A0A0R3SD08_HYMDI</name>
<evidence type="ECO:0000313" key="11">
    <source>
        <dbReference type="Proteomes" id="UP000274504"/>
    </source>
</evidence>
<keyword evidence="4" id="KW-0689">Ribosomal protein</keyword>
<proteinExistence type="inferred from homology"/>
<protein>
    <recommendedName>
        <fullName evidence="7">Small ribosomal subunit protein mS26</fullName>
    </recommendedName>
    <alternativeName>
        <fullName evidence="8">28S ribosomal protein S26, mitochondrial</fullName>
    </alternativeName>
</protein>
<accession>A0A0R3SD08</accession>
<dbReference type="PANTHER" id="PTHR21035:SF2">
    <property type="entry name" value="SMALL RIBOSOMAL SUBUNIT PROTEIN MS26"/>
    <property type="match status" value="1"/>
</dbReference>
<keyword evidence="5" id="KW-0496">Mitochondrion</keyword>
<evidence type="ECO:0000256" key="3">
    <source>
        <dbReference type="ARBA" id="ARBA00022946"/>
    </source>
</evidence>
<gene>
    <name evidence="9" type="ORF">HDID_LOCUS2524</name>
    <name evidence="10" type="ORF">WMSIL1_LOCUS9572</name>
</gene>
<dbReference type="GO" id="GO:0005763">
    <property type="term" value="C:mitochondrial small ribosomal subunit"/>
    <property type="evidence" value="ECO:0007669"/>
    <property type="project" value="InterPro"/>
</dbReference>
<dbReference type="Proteomes" id="UP000321570">
    <property type="component" value="Unassembled WGS sequence"/>
</dbReference>
<organism evidence="13">
    <name type="scientific">Hymenolepis diminuta</name>
    <name type="common">Rat tapeworm</name>
    <dbReference type="NCBI Taxonomy" id="6216"/>
    <lineage>
        <taxon>Eukaryota</taxon>
        <taxon>Metazoa</taxon>
        <taxon>Spiralia</taxon>
        <taxon>Lophotrochozoa</taxon>
        <taxon>Platyhelminthes</taxon>
        <taxon>Cestoda</taxon>
        <taxon>Eucestoda</taxon>
        <taxon>Cyclophyllidea</taxon>
        <taxon>Hymenolepididae</taxon>
        <taxon>Hymenolepis</taxon>
    </lineage>
</organism>
<reference evidence="9 11" key="2">
    <citation type="submission" date="2018-11" db="EMBL/GenBank/DDBJ databases">
        <authorList>
            <consortium name="Pathogen Informatics"/>
        </authorList>
    </citation>
    <scope>NUCLEOTIDE SEQUENCE [LARGE SCALE GENOMIC DNA]</scope>
</reference>
<dbReference type="EMBL" id="CABIJS010000388">
    <property type="protein sequence ID" value="VUZ50709.1"/>
    <property type="molecule type" value="Genomic_DNA"/>
</dbReference>
<evidence type="ECO:0000256" key="5">
    <source>
        <dbReference type="ARBA" id="ARBA00023128"/>
    </source>
</evidence>
<sequence>MASAKLALLKHKGTPIFRRNPRVFPPAKSKLLRVKQPHIKDPVEFELLNQWWPEYKRRMAAIQDALKYCFSTNEKESSTRLEVVEEAFDDELIAINDKWNAEAELMREDFYLKDFNEKIVETLIRRKEYDQMELERIEKLKEKLFSMKEYDETMVTRTNIDIRLDEIMTSEPVNYNHAINERGKPIFSESKSGSSS</sequence>
<keyword evidence="6" id="KW-0687">Ribonucleoprotein</keyword>
<evidence type="ECO:0000256" key="1">
    <source>
        <dbReference type="ARBA" id="ARBA00004173"/>
    </source>
</evidence>
<evidence type="ECO:0000256" key="7">
    <source>
        <dbReference type="ARBA" id="ARBA00035138"/>
    </source>
</evidence>
<comment type="similarity">
    <text evidence="2">Belongs to the mitochondrion-specific ribosomal protein mS26 family.</text>
</comment>
<reference evidence="13" key="1">
    <citation type="submission" date="2017-02" db="UniProtKB">
        <authorList>
            <consortium name="WormBaseParasite"/>
        </authorList>
    </citation>
    <scope>IDENTIFICATION</scope>
</reference>
<dbReference type="WBParaSite" id="HDID_0000252301-mRNA-1">
    <property type="protein sequence ID" value="HDID_0000252301-mRNA-1"/>
    <property type="gene ID" value="HDID_0000252301"/>
</dbReference>
<evidence type="ECO:0000313" key="10">
    <source>
        <dbReference type="EMBL" id="VUZ50709.1"/>
    </source>
</evidence>
<dbReference type="STRING" id="6216.A0A0R3SD08"/>
<keyword evidence="3" id="KW-0809">Transit peptide</keyword>
<evidence type="ECO:0000313" key="13">
    <source>
        <dbReference type="WBParaSite" id="HDID_0000252301-mRNA-1"/>
    </source>
</evidence>
<keyword evidence="12" id="KW-1185">Reference proteome</keyword>